<sequence>MRTLTPSEIKRLEENRCHAEDWQKITVGENFSADRLYDVQFIGECSIGSNSDTVTTDMGYELPTGIRHARIINSTIGDNTLVENVSAFICNADIGDNCIVNNVSVIQTTEGTTFGQGNTISVMNEAGEGNVVLYSGLTSQIAALTVLPPCLGEQYDDADATIEARRQAKDAVRRMVMEEVMSRMPKRTLIEDNVRITDTIEITNSWITQWTEVRGAQRISETTLWSRRDNSVFVGAGAIIDGCIVTLGSSVSNNAIAKNCFIGENSTLTDGFSATDSLFFANSYMANGEACAAFCGPFSVSHHKSTLLIGGMYSFYNAGSATNFSNHAYKMGPIHYGIMERGAKTASGAHILWPAHIGAFTMCMGKIATHPDTSSLPFSYIIGDGTDTYIVPARNIATVGTYRDTAKWPRRDMRPQGSRRSMVDTEWLNPSTMTKVVEAKVTLEALRDQKGAREVYQTADGSLIKRSALEKGISLYTLAIKLYLNRHLKSADEEADYNTSFDDTTASQTFGRPLSRGASLFADLGGMQISNASVMRIVDAITSGNIDTTEDLMAEICRYYDGGSLDTDIDRKLALRIADAIYGWNSMDADDRRRLIDSCHEARREWYDMVRRDAEREYELGDVDDATLNGFLAKLEEEEPAS</sequence>
<dbReference type="InterPro" id="IPR011004">
    <property type="entry name" value="Trimer_LpxA-like_sf"/>
</dbReference>
<dbReference type="Gene3D" id="2.160.10.10">
    <property type="entry name" value="Hexapeptide repeat proteins"/>
    <property type="match status" value="2"/>
</dbReference>
<evidence type="ECO:0000313" key="3">
    <source>
        <dbReference type="Proteomes" id="UP000032046"/>
    </source>
</evidence>
<evidence type="ECO:0000313" key="2">
    <source>
        <dbReference type="EMBL" id="KIP60532.1"/>
    </source>
</evidence>
<dbReference type="RefSeq" id="WP_042519980.1">
    <property type="nucleotide sequence ID" value="NZ_JXQK01000080.1"/>
</dbReference>
<dbReference type="Proteomes" id="UP000032046">
    <property type="component" value="Unassembled WGS sequence"/>
</dbReference>
<reference evidence="2 3" key="1">
    <citation type="submission" date="2015-01" db="EMBL/GenBank/DDBJ databases">
        <title>Comparative genomics of non-oral Prevotella species.</title>
        <authorList>
            <person name="Accetto T."/>
            <person name="Nograsek B."/>
            <person name="Avgustin G."/>
        </authorList>
    </citation>
    <scope>NUCLEOTIDE SEQUENCE [LARGE SCALE GENOMIC DNA]</scope>
    <source>
        <strain evidence="2 3">P5-119</strain>
    </source>
</reference>
<name>A0A0D0HAU5_9BACT</name>
<dbReference type="InterPro" id="IPR032533">
    <property type="entry name" value="DUF4954"/>
</dbReference>
<comment type="caution">
    <text evidence="2">The sequence shown here is derived from an EMBL/GenBank/DDBJ whole genome shotgun (WGS) entry which is preliminary data.</text>
</comment>
<feature type="domain" description="DUF4954" evidence="1">
    <location>
        <begin position="2"/>
        <end position="446"/>
    </location>
</feature>
<organism evidence="2 3">
    <name type="scientific">Prevotella pectinovora</name>
    <dbReference type="NCBI Taxonomy" id="1602169"/>
    <lineage>
        <taxon>Bacteria</taxon>
        <taxon>Pseudomonadati</taxon>
        <taxon>Bacteroidota</taxon>
        <taxon>Bacteroidia</taxon>
        <taxon>Bacteroidales</taxon>
        <taxon>Prevotellaceae</taxon>
        <taxon>Prevotella</taxon>
    </lineage>
</organism>
<gene>
    <name evidence="2" type="ORF">ST44_11055</name>
</gene>
<dbReference type="EMBL" id="JXQK01000080">
    <property type="protein sequence ID" value="KIP60532.1"/>
    <property type="molecule type" value="Genomic_DNA"/>
</dbReference>
<dbReference type="AlphaFoldDB" id="A0A0D0HAU5"/>
<keyword evidence="3" id="KW-1185">Reference proteome</keyword>
<dbReference type="Pfam" id="PF16314">
    <property type="entry name" value="DUF4954"/>
    <property type="match status" value="1"/>
</dbReference>
<dbReference type="SUPFAM" id="SSF51161">
    <property type="entry name" value="Trimeric LpxA-like enzymes"/>
    <property type="match status" value="1"/>
</dbReference>
<dbReference type="STRING" id="1602171.ST44_11055"/>
<evidence type="ECO:0000259" key="1">
    <source>
        <dbReference type="Pfam" id="PF16314"/>
    </source>
</evidence>
<proteinExistence type="predicted"/>
<accession>A0A0D0HAU5</accession>
<protein>
    <recommendedName>
        <fullName evidence="1">DUF4954 domain-containing protein</fullName>
    </recommendedName>
</protein>